<reference evidence="5" key="1">
    <citation type="journal article" date="2014" name="Int. J. Syst. Evol. Microbiol.">
        <title>Complete genome sequence of Corynebacterium casei LMG S-19264T (=DSM 44701T), isolated from a smear-ripened cheese.</title>
        <authorList>
            <consortium name="US DOE Joint Genome Institute (JGI-PGF)"/>
            <person name="Walter F."/>
            <person name="Albersmeier A."/>
            <person name="Kalinowski J."/>
            <person name="Ruckert C."/>
        </authorList>
    </citation>
    <scope>NUCLEOTIDE SEQUENCE</scope>
    <source>
        <strain evidence="5">JCM 3090</strain>
    </source>
</reference>
<dbReference type="EMBL" id="BMQB01000002">
    <property type="protein sequence ID" value="GGJ83918.1"/>
    <property type="molecule type" value="Genomic_DNA"/>
</dbReference>
<feature type="domain" description="Calcineurin-like phosphoesterase" evidence="4">
    <location>
        <begin position="155"/>
        <end position="319"/>
    </location>
</feature>
<evidence type="ECO:0000259" key="4">
    <source>
        <dbReference type="Pfam" id="PF00149"/>
    </source>
</evidence>
<keyword evidence="1" id="KW-0479">Metal-binding</keyword>
<keyword evidence="2" id="KW-0378">Hydrolase</keyword>
<dbReference type="Gene3D" id="3.60.21.10">
    <property type="match status" value="1"/>
</dbReference>
<feature type="transmembrane region" description="Helical" evidence="3">
    <location>
        <begin position="67"/>
        <end position="89"/>
    </location>
</feature>
<dbReference type="AlphaFoldDB" id="A0A8J3B5E2"/>
<organism evidence="5 6">
    <name type="scientific">Pilimelia anulata</name>
    <dbReference type="NCBI Taxonomy" id="53371"/>
    <lineage>
        <taxon>Bacteria</taxon>
        <taxon>Bacillati</taxon>
        <taxon>Actinomycetota</taxon>
        <taxon>Actinomycetes</taxon>
        <taxon>Micromonosporales</taxon>
        <taxon>Micromonosporaceae</taxon>
        <taxon>Pilimelia</taxon>
    </lineage>
</organism>
<name>A0A8J3B5E2_9ACTN</name>
<dbReference type="InterPro" id="IPR051158">
    <property type="entry name" value="Metallophosphoesterase_sf"/>
</dbReference>
<dbReference type="Pfam" id="PF00149">
    <property type="entry name" value="Metallophos"/>
    <property type="match status" value="1"/>
</dbReference>
<dbReference type="InterPro" id="IPR004843">
    <property type="entry name" value="Calcineurin-like_PHP"/>
</dbReference>
<dbReference type="PANTHER" id="PTHR31302">
    <property type="entry name" value="TRANSMEMBRANE PROTEIN WITH METALLOPHOSPHOESTERASE DOMAIN-RELATED"/>
    <property type="match status" value="1"/>
</dbReference>
<dbReference type="GO" id="GO:0009245">
    <property type="term" value="P:lipid A biosynthetic process"/>
    <property type="evidence" value="ECO:0007669"/>
    <property type="project" value="TreeGrafter"/>
</dbReference>
<comment type="caution">
    <text evidence="5">The sequence shown here is derived from an EMBL/GenBank/DDBJ whole genome shotgun (WGS) entry which is preliminary data.</text>
</comment>
<dbReference type="GO" id="GO:0008758">
    <property type="term" value="F:UDP-2,3-diacylglucosamine hydrolase activity"/>
    <property type="evidence" value="ECO:0007669"/>
    <property type="project" value="TreeGrafter"/>
</dbReference>
<evidence type="ECO:0000256" key="2">
    <source>
        <dbReference type="ARBA" id="ARBA00022801"/>
    </source>
</evidence>
<proteinExistence type="predicted"/>
<evidence type="ECO:0000313" key="5">
    <source>
        <dbReference type="EMBL" id="GGJ83918.1"/>
    </source>
</evidence>
<accession>A0A8J3B5E2</accession>
<gene>
    <name evidence="5" type="ORF">GCM10010123_12010</name>
</gene>
<evidence type="ECO:0000256" key="3">
    <source>
        <dbReference type="SAM" id="Phobius"/>
    </source>
</evidence>
<evidence type="ECO:0000313" key="6">
    <source>
        <dbReference type="Proteomes" id="UP000649739"/>
    </source>
</evidence>
<keyword evidence="3" id="KW-1133">Transmembrane helix</keyword>
<keyword evidence="6" id="KW-1185">Reference proteome</keyword>
<sequence length="409" mass="42589">MTVRLDRLDQQRTAALITDPDGVARASATAVTDLGSALIRLALRTLAVAVLGAALLGWLVLRDRRRVAWTAATALLLTTGGLAAGAATFHRGALAEPRYEGLLTNAPAVVGDARRVADRYEEYAGQLQKLLTNVGRLYGTVSSLPTFEAQPGTVRALHVSDLHLNPTAWPTIRTVVQQFDVDLVIDTGDITDWGTEPEQSYVGAIGSLGVPYVFIPGNHDSAGTAAAVARQRNAVVLDNRVVRVAGLGIAGIGDPRFTPDKQAEAGKQSIERLIDSGAALAATARAAKPPVDIALVHDPASASALSGVVPLVLAGHTHQRAFGSLTAVPGRPVTRLSVAGSTGGAGLRGLEGSEPTPLSMSVLYFGTDRRLQAYDDIELGGTGRSQVTLERHVVGAAAERAAAARRPAS</sequence>
<dbReference type="PANTHER" id="PTHR31302:SF31">
    <property type="entry name" value="PHOSPHODIESTERASE YAEI"/>
    <property type="match status" value="1"/>
</dbReference>
<dbReference type="InterPro" id="IPR029052">
    <property type="entry name" value="Metallo-depent_PP-like"/>
</dbReference>
<dbReference type="Proteomes" id="UP000649739">
    <property type="component" value="Unassembled WGS sequence"/>
</dbReference>
<evidence type="ECO:0000256" key="1">
    <source>
        <dbReference type="ARBA" id="ARBA00022723"/>
    </source>
</evidence>
<protein>
    <recommendedName>
        <fullName evidence="4">Calcineurin-like phosphoesterase domain-containing protein</fullName>
    </recommendedName>
</protein>
<keyword evidence="3" id="KW-0472">Membrane</keyword>
<dbReference type="GO" id="GO:0016020">
    <property type="term" value="C:membrane"/>
    <property type="evidence" value="ECO:0007669"/>
    <property type="project" value="GOC"/>
</dbReference>
<feature type="transmembrane region" description="Helical" evidence="3">
    <location>
        <begin position="41"/>
        <end position="61"/>
    </location>
</feature>
<dbReference type="GO" id="GO:0046872">
    <property type="term" value="F:metal ion binding"/>
    <property type="evidence" value="ECO:0007669"/>
    <property type="project" value="UniProtKB-KW"/>
</dbReference>
<reference evidence="5" key="2">
    <citation type="submission" date="2020-09" db="EMBL/GenBank/DDBJ databases">
        <authorList>
            <person name="Sun Q."/>
            <person name="Ohkuma M."/>
        </authorList>
    </citation>
    <scope>NUCLEOTIDE SEQUENCE</scope>
    <source>
        <strain evidence="5">JCM 3090</strain>
    </source>
</reference>
<keyword evidence="3" id="KW-0812">Transmembrane</keyword>
<dbReference type="SUPFAM" id="SSF56300">
    <property type="entry name" value="Metallo-dependent phosphatases"/>
    <property type="match status" value="1"/>
</dbReference>